<gene>
    <name evidence="1" type="ORF">KSF_048720</name>
</gene>
<sequence length="264" mass="30549">MKTTIEWTQRSLPDGTIVPGYTFNPWWGCCKIATGCKNCYAEGFAKRVGKKIWGPASTTPRWTFGEKHWNEPLKWNREAQRIGHRASVFCASMADVFEEHPQLPPEREKLWEQIDKTPWLNWLLLTKRPENILLMAPWQRQWPDNIWLGTSVAEQEDADENIDHLLGVPVVVRFVSYEPALEEVDFTPWLSDLQWLICGGESGPTSRPFDLNWARAAREQCQAANIRFFFKQVGGRYHNSGGRLLDGRTWDELPPEIPELMMHG</sequence>
<dbReference type="Proteomes" id="UP000597444">
    <property type="component" value="Unassembled WGS sequence"/>
</dbReference>
<evidence type="ECO:0000313" key="2">
    <source>
        <dbReference type="Proteomes" id="UP000597444"/>
    </source>
</evidence>
<organism evidence="1 2">
    <name type="scientific">Reticulibacter mediterranei</name>
    <dbReference type="NCBI Taxonomy" id="2778369"/>
    <lineage>
        <taxon>Bacteria</taxon>
        <taxon>Bacillati</taxon>
        <taxon>Chloroflexota</taxon>
        <taxon>Ktedonobacteria</taxon>
        <taxon>Ktedonobacterales</taxon>
        <taxon>Reticulibacteraceae</taxon>
        <taxon>Reticulibacter</taxon>
    </lineage>
</organism>
<keyword evidence="2" id="KW-1185">Reference proteome</keyword>
<evidence type="ECO:0000313" key="1">
    <source>
        <dbReference type="EMBL" id="GHO94824.1"/>
    </source>
</evidence>
<reference evidence="1" key="1">
    <citation type="submission" date="2020-10" db="EMBL/GenBank/DDBJ databases">
        <title>Taxonomic study of unclassified bacteria belonging to the class Ktedonobacteria.</title>
        <authorList>
            <person name="Yabe S."/>
            <person name="Wang C.M."/>
            <person name="Zheng Y."/>
            <person name="Sakai Y."/>
            <person name="Cavaletti L."/>
            <person name="Monciardini P."/>
            <person name="Donadio S."/>
        </authorList>
    </citation>
    <scope>NUCLEOTIDE SEQUENCE</scope>
    <source>
        <strain evidence="1">ID150040</strain>
    </source>
</reference>
<evidence type="ECO:0008006" key="3">
    <source>
        <dbReference type="Google" id="ProtNLM"/>
    </source>
</evidence>
<dbReference type="RefSeq" id="WP_220205536.1">
    <property type="nucleotide sequence ID" value="NZ_BNJK01000001.1"/>
</dbReference>
<proteinExistence type="predicted"/>
<dbReference type="InterPro" id="IPR011101">
    <property type="entry name" value="DUF5131"/>
</dbReference>
<dbReference type="Pfam" id="PF07505">
    <property type="entry name" value="DUF5131"/>
    <property type="match status" value="1"/>
</dbReference>
<name>A0A8J3N142_9CHLR</name>
<comment type="caution">
    <text evidence="1">The sequence shown here is derived from an EMBL/GenBank/DDBJ whole genome shotgun (WGS) entry which is preliminary data.</text>
</comment>
<accession>A0A8J3N142</accession>
<protein>
    <recommendedName>
        <fullName evidence="3">DUF5131 domain-containing protein</fullName>
    </recommendedName>
</protein>
<dbReference type="AlphaFoldDB" id="A0A8J3N142"/>
<dbReference type="EMBL" id="BNJK01000001">
    <property type="protein sequence ID" value="GHO94824.1"/>
    <property type="molecule type" value="Genomic_DNA"/>
</dbReference>